<dbReference type="InterPro" id="IPR007569">
    <property type="entry name" value="DUF559"/>
</dbReference>
<evidence type="ECO:0000256" key="1">
    <source>
        <dbReference type="SAM" id="MobiDB-lite"/>
    </source>
</evidence>
<dbReference type="AlphaFoldDB" id="A0A3D4T2K3"/>
<organism evidence="3 4">
    <name type="scientific">Corynebacterium nuruki</name>
    <dbReference type="NCBI Taxonomy" id="1032851"/>
    <lineage>
        <taxon>Bacteria</taxon>
        <taxon>Bacillati</taxon>
        <taxon>Actinomycetota</taxon>
        <taxon>Actinomycetes</taxon>
        <taxon>Mycobacteriales</taxon>
        <taxon>Corynebacteriaceae</taxon>
        <taxon>Corynebacterium</taxon>
    </lineage>
</organism>
<feature type="region of interest" description="Disordered" evidence="1">
    <location>
        <begin position="1"/>
        <end position="79"/>
    </location>
</feature>
<sequence>MPTGLVERAVRPTGRRPPSRRGGSTGRRAEPAAGNPAPTRSVSPGMAPILPPHPDDHRCPGPGPDHTRGILPARLPRKRRDLLESGTATRWDLDHRYLTVARGRVLEIPEGAEHPDPADFGGFPGPAVHRARAHAQNHPDGVLAGFAAAPFHGLGPDWSDSAPTLLLADRRKEGAVTSTTAARHPLRPVFRRPPKDLRTVHPDPFLPELTTVDAATCIIQCVDTVLSRRHVWNVLTPTEIPDTDARAVQLLDAFFQCTPVTGADLRTAAHRRIPTATMNRLLALADHGAESPMETSLRLLVHDLLPVGYRWQSQVDLTDVTGGSGDPSRPRAGVTVADLACRPLRIALYYDGGHHDGVRHRGRDQQIDRDLRRTGWQVIRFNRFGVFNIPVVHEEVLDAVARALRTT</sequence>
<dbReference type="InterPro" id="IPR011335">
    <property type="entry name" value="Restrct_endonuc-II-like"/>
</dbReference>
<protein>
    <submittedName>
        <fullName evidence="3">DUF559 domain-containing protein</fullName>
    </submittedName>
</protein>
<name>A0A3D4T2K3_9CORY</name>
<reference evidence="3 4" key="1">
    <citation type="journal article" date="2018" name="Nat. Biotechnol.">
        <title>A standardized bacterial taxonomy based on genome phylogeny substantially revises the tree of life.</title>
        <authorList>
            <person name="Parks D.H."/>
            <person name="Chuvochina M."/>
            <person name="Waite D.W."/>
            <person name="Rinke C."/>
            <person name="Skarshewski A."/>
            <person name="Chaumeil P.A."/>
            <person name="Hugenholtz P."/>
        </authorList>
    </citation>
    <scope>NUCLEOTIDE SEQUENCE [LARGE SCALE GENOMIC DNA]</scope>
    <source>
        <strain evidence="3">UBA11247</strain>
    </source>
</reference>
<dbReference type="Pfam" id="PF04480">
    <property type="entry name" value="DUF559"/>
    <property type="match status" value="1"/>
</dbReference>
<accession>A0A3D4T2K3</accession>
<dbReference type="Gene3D" id="3.40.960.10">
    <property type="entry name" value="VSR Endonuclease"/>
    <property type="match status" value="1"/>
</dbReference>
<feature type="domain" description="DUF559" evidence="2">
    <location>
        <begin position="336"/>
        <end position="398"/>
    </location>
</feature>
<dbReference type="SUPFAM" id="SSF52980">
    <property type="entry name" value="Restriction endonuclease-like"/>
    <property type="match status" value="1"/>
</dbReference>
<evidence type="ECO:0000313" key="3">
    <source>
        <dbReference type="EMBL" id="HCT15507.1"/>
    </source>
</evidence>
<dbReference type="EMBL" id="DQID01000309">
    <property type="protein sequence ID" value="HCT15507.1"/>
    <property type="molecule type" value="Genomic_DNA"/>
</dbReference>
<proteinExistence type="predicted"/>
<dbReference type="STRING" id="863239.GCA_000213935_01445"/>
<comment type="caution">
    <text evidence="3">The sequence shown here is derived from an EMBL/GenBank/DDBJ whole genome shotgun (WGS) entry which is preliminary data.</text>
</comment>
<gene>
    <name evidence="3" type="ORF">DIW82_12205</name>
</gene>
<evidence type="ECO:0000313" key="4">
    <source>
        <dbReference type="Proteomes" id="UP000261739"/>
    </source>
</evidence>
<evidence type="ECO:0000259" key="2">
    <source>
        <dbReference type="Pfam" id="PF04480"/>
    </source>
</evidence>
<dbReference type="Proteomes" id="UP000261739">
    <property type="component" value="Unassembled WGS sequence"/>
</dbReference>